<reference evidence="4 6" key="1">
    <citation type="submission" date="2017-01" db="EMBL/GenBank/DDBJ databases">
        <authorList>
            <person name="Varghese N."/>
            <person name="Submissions S."/>
        </authorList>
    </citation>
    <scope>NUCLEOTIDE SEQUENCE [LARGE SCALE GENOMIC DNA]</scope>
    <source>
        <strain evidence="4 6">ATCC 33342</strain>
    </source>
</reference>
<dbReference type="GO" id="GO:0003723">
    <property type="term" value="F:RNA binding"/>
    <property type="evidence" value="ECO:0007669"/>
    <property type="project" value="UniProtKB-KW"/>
</dbReference>
<sequence length="252" mass="29717">MISLRLRFYEELNDLIPLEKRKKCFAHTLSQKTSIKDLIESFGVPHTEVEVILVNGKSVDFNYLIQDQDYISVYPIFETIDVSELIRLRPKPLMTPRFILDVHLGKLAKYLRLLGFDVVYENKLTDEFIIQCSKKECRIILTRDVGILKNKSVTYGHWMHNTNPEKQVGEVLMQFRLINQCNPFTRCLTCNGLLKKVNKTEISEKLPKLTQKHYQTFMQCESCKKIYWEGSHYIKLRNWVKKILQNGREKKG</sequence>
<evidence type="ECO:0000259" key="3">
    <source>
        <dbReference type="Pfam" id="PF14451"/>
    </source>
</evidence>
<name>A0A377GIZ6_9GAMM</name>
<reference evidence="5 7" key="2">
    <citation type="submission" date="2018-06" db="EMBL/GenBank/DDBJ databases">
        <authorList>
            <consortium name="Pathogen Informatics"/>
            <person name="Doyle S."/>
        </authorList>
    </citation>
    <scope>NUCLEOTIDE SEQUENCE [LARGE SCALE GENOMIC DNA]</scope>
    <source>
        <strain evidence="5 7">NCTC11401</strain>
    </source>
</reference>
<dbReference type="EMBL" id="FTNL01000013">
    <property type="protein sequence ID" value="SIR48870.1"/>
    <property type="molecule type" value="Genomic_DNA"/>
</dbReference>
<dbReference type="OrthoDB" id="9797655at2"/>
<dbReference type="Pfam" id="PF14451">
    <property type="entry name" value="Ub-Mut7C"/>
    <property type="match status" value="1"/>
</dbReference>
<organism evidence="5 7">
    <name type="scientific">Fluoribacter gormanii</name>
    <dbReference type="NCBI Taxonomy" id="464"/>
    <lineage>
        <taxon>Bacteria</taxon>
        <taxon>Pseudomonadati</taxon>
        <taxon>Pseudomonadota</taxon>
        <taxon>Gammaproteobacteria</taxon>
        <taxon>Legionellales</taxon>
        <taxon>Legionellaceae</taxon>
        <taxon>Fluoribacter</taxon>
    </lineage>
</organism>
<dbReference type="STRING" id="464.Lgor_2799"/>
<proteinExistence type="predicted"/>
<protein>
    <submittedName>
        <fullName evidence="5">Uncharacterized conserved protein</fullName>
    </submittedName>
</protein>
<keyword evidence="1" id="KW-0694">RNA-binding</keyword>
<dbReference type="EMBL" id="UGGV01000001">
    <property type="protein sequence ID" value="STO24819.1"/>
    <property type="molecule type" value="Genomic_DNA"/>
</dbReference>
<dbReference type="PANTHER" id="PTHR39081:SF1">
    <property type="entry name" value="MUT7-C RNASE DOMAIN-CONTAINING PROTEIN"/>
    <property type="match status" value="1"/>
</dbReference>
<dbReference type="Pfam" id="PF01927">
    <property type="entry name" value="Mut7-C"/>
    <property type="match status" value="1"/>
</dbReference>
<dbReference type="InterPro" id="IPR002782">
    <property type="entry name" value="Mut7-C_RNAse_dom"/>
</dbReference>
<dbReference type="Proteomes" id="UP000186808">
    <property type="component" value="Unassembled WGS sequence"/>
</dbReference>
<dbReference type="PANTHER" id="PTHR39081">
    <property type="entry name" value="MUT7-C DOMAIN-CONTAINING PROTEIN"/>
    <property type="match status" value="1"/>
</dbReference>
<evidence type="ECO:0000256" key="1">
    <source>
        <dbReference type="PROSITE-ProRule" id="PRU00182"/>
    </source>
</evidence>
<evidence type="ECO:0000313" key="7">
    <source>
        <dbReference type="Proteomes" id="UP000254374"/>
    </source>
</evidence>
<evidence type="ECO:0000313" key="4">
    <source>
        <dbReference type="EMBL" id="SIR48870.1"/>
    </source>
</evidence>
<dbReference type="InterPro" id="IPR027798">
    <property type="entry name" value="Ub_Mut7C"/>
</dbReference>
<dbReference type="AlphaFoldDB" id="A0A377GIZ6"/>
<dbReference type="RefSeq" id="WP_058469204.1">
    <property type="nucleotide sequence ID" value="NZ_FTNL01000013.1"/>
</dbReference>
<dbReference type="InterPro" id="IPR016155">
    <property type="entry name" value="Mopterin_synth/thiamin_S_b"/>
</dbReference>
<feature type="domain" description="Mut7-C RNAse" evidence="2">
    <location>
        <begin position="96"/>
        <end position="238"/>
    </location>
</feature>
<feature type="domain" description="Ubiquitin Mut7-C" evidence="3">
    <location>
        <begin position="4"/>
        <end position="81"/>
    </location>
</feature>
<dbReference type="PROSITE" id="PS50889">
    <property type="entry name" value="S4"/>
    <property type="match status" value="1"/>
</dbReference>
<dbReference type="SUPFAM" id="SSF54285">
    <property type="entry name" value="MoaD/ThiS"/>
    <property type="match status" value="1"/>
</dbReference>
<dbReference type="Proteomes" id="UP000254374">
    <property type="component" value="Unassembled WGS sequence"/>
</dbReference>
<evidence type="ECO:0000313" key="6">
    <source>
        <dbReference type="Proteomes" id="UP000186808"/>
    </source>
</evidence>
<keyword evidence="6" id="KW-1185">Reference proteome</keyword>
<accession>A0A377GIZ6</accession>
<evidence type="ECO:0000313" key="5">
    <source>
        <dbReference type="EMBL" id="STO24819.1"/>
    </source>
</evidence>
<evidence type="ECO:0000259" key="2">
    <source>
        <dbReference type="Pfam" id="PF01927"/>
    </source>
</evidence>
<gene>
    <name evidence="5" type="ORF">NCTC11401_01637</name>
    <name evidence="4" type="ORF">SAMN05421777_11373</name>
</gene>